<reference evidence="5" key="1">
    <citation type="submission" date="2021-05" db="EMBL/GenBank/DDBJ databases">
        <title>The genome of the haptophyte Pavlova lutheri (Diacronema luteri, Pavlovales) - a model for lipid biosynthesis in eukaryotic algae.</title>
        <authorList>
            <person name="Hulatt C.J."/>
            <person name="Posewitz M.C."/>
        </authorList>
    </citation>
    <scope>NUCLEOTIDE SEQUENCE</scope>
    <source>
        <strain evidence="5">NIVA-4/92</strain>
    </source>
</reference>
<feature type="transmembrane region" description="Helical" evidence="3">
    <location>
        <begin position="262"/>
        <end position="286"/>
    </location>
</feature>
<proteinExistence type="predicted"/>
<dbReference type="SUPFAM" id="SSF52540">
    <property type="entry name" value="P-loop containing nucleoside triphosphate hydrolases"/>
    <property type="match status" value="1"/>
</dbReference>
<evidence type="ECO:0000256" key="1">
    <source>
        <dbReference type="ARBA" id="ARBA00022741"/>
    </source>
</evidence>
<keyword evidence="1" id="KW-0547">Nucleotide-binding</keyword>
<dbReference type="EMBL" id="JAGTXO010000007">
    <property type="protein sequence ID" value="KAG8466956.1"/>
    <property type="molecule type" value="Genomic_DNA"/>
</dbReference>
<dbReference type="InterPro" id="IPR003439">
    <property type="entry name" value="ABC_transporter-like_ATP-bd"/>
</dbReference>
<dbReference type="GO" id="GO:0043190">
    <property type="term" value="C:ATP-binding cassette (ABC) transporter complex"/>
    <property type="evidence" value="ECO:0007669"/>
    <property type="project" value="InterPro"/>
</dbReference>
<dbReference type="GO" id="GO:0005524">
    <property type="term" value="F:ATP binding"/>
    <property type="evidence" value="ECO:0007669"/>
    <property type="project" value="UniProtKB-KW"/>
</dbReference>
<dbReference type="InterPro" id="IPR015854">
    <property type="entry name" value="ABC_transpr_LolD-like"/>
</dbReference>
<gene>
    <name evidence="5" type="ORF">KFE25_008335</name>
</gene>
<dbReference type="InterPro" id="IPR027417">
    <property type="entry name" value="P-loop_NTPase"/>
</dbReference>
<dbReference type="Pfam" id="PF02405">
    <property type="entry name" value="MlaE"/>
    <property type="match status" value="1"/>
</dbReference>
<dbReference type="PROSITE" id="PS50893">
    <property type="entry name" value="ABC_TRANSPORTER_2"/>
    <property type="match status" value="1"/>
</dbReference>
<dbReference type="AlphaFoldDB" id="A0A8J6CDC4"/>
<evidence type="ECO:0000256" key="3">
    <source>
        <dbReference type="SAM" id="Phobius"/>
    </source>
</evidence>
<dbReference type="GO" id="GO:0022857">
    <property type="term" value="F:transmembrane transporter activity"/>
    <property type="evidence" value="ECO:0007669"/>
    <property type="project" value="TreeGrafter"/>
</dbReference>
<keyword evidence="3" id="KW-1133">Transmembrane helix</keyword>
<feature type="transmembrane region" description="Helical" evidence="3">
    <location>
        <begin position="411"/>
        <end position="440"/>
    </location>
</feature>
<protein>
    <recommendedName>
        <fullName evidence="4">ABC transporter domain-containing protein</fullName>
    </recommendedName>
</protein>
<dbReference type="InterPro" id="IPR003593">
    <property type="entry name" value="AAA+_ATPase"/>
</dbReference>
<keyword evidence="6" id="KW-1185">Reference proteome</keyword>
<dbReference type="OMA" id="ARENDQQ"/>
<dbReference type="PROSITE" id="PS00211">
    <property type="entry name" value="ABC_TRANSPORTER_1"/>
    <property type="match status" value="1"/>
</dbReference>
<keyword evidence="3" id="KW-0812">Transmembrane</keyword>
<dbReference type="InterPro" id="IPR030802">
    <property type="entry name" value="Permease_MalE"/>
</dbReference>
<sequence>MASGGDEPLVTLEARVVDAARCPFANETVRIELRAGECVHLRGGTGVGKTTLSGALAGLTARSRLATLGIEARVRWRADVPPRERVGALFQTTTLVDSLSVGGNVAAALALSGRRLAGGSGDAAVGAEAKRLVEAVGLDWARDGGKMAGELSGGMARRASLALQLAQAKRVVVLDEPFTGLDAEVGAAVAAEIRALRRRGTALVLVSHQRDLDALVHDVARDAVVQLHPSARVEPAAERAHRTGHLRAHRFAPRLRARMLDYCALSLPLILLAFGAAGLAVSALLADLLARVDVHRAVEGVLDEQVAPLVRMLLGADAPPMQQAMTMMAVRAKARGMVDGLMPGARAALYAGGVTKLFVLELGPLLTALLLAGRIGGSYAGDVASMAASHQNKLLRTLGVSPLRWSLVPAALAALVAAPLLSAAGTALALFLAAAVGAWYGLDPSAAAPSAGAVGALLHADSWFWTRVRDALIPRLRLRCAAAPLACALPVLRADAIELATWPPLHHALKSASFIALVLAAAELSARRDADLPMRAVPRAITTAVVSAGVSVIVADWAWSRVLLQREGDYVL</sequence>
<dbReference type="Pfam" id="PF00005">
    <property type="entry name" value="ABC_tran"/>
    <property type="match status" value="1"/>
</dbReference>
<evidence type="ECO:0000313" key="5">
    <source>
        <dbReference type="EMBL" id="KAG8466956.1"/>
    </source>
</evidence>
<dbReference type="InterPro" id="IPR017871">
    <property type="entry name" value="ABC_transporter-like_CS"/>
</dbReference>
<dbReference type="PANTHER" id="PTHR24220">
    <property type="entry name" value="IMPORT ATP-BINDING PROTEIN"/>
    <property type="match status" value="1"/>
</dbReference>
<keyword evidence="3" id="KW-0472">Membrane</keyword>
<evidence type="ECO:0000313" key="6">
    <source>
        <dbReference type="Proteomes" id="UP000751190"/>
    </source>
</evidence>
<dbReference type="GO" id="GO:0016887">
    <property type="term" value="F:ATP hydrolysis activity"/>
    <property type="evidence" value="ECO:0007669"/>
    <property type="project" value="InterPro"/>
</dbReference>
<dbReference type="Proteomes" id="UP000751190">
    <property type="component" value="Unassembled WGS sequence"/>
</dbReference>
<dbReference type="SMART" id="SM00382">
    <property type="entry name" value="AAA"/>
    <property type="match status" value="1"/>
</dbReference>
<organism evidence="5 6">
    <name type="scientific">Diacronema lutheri</name>
    <name type="common">Unicellular marine alga</name>
    <name type="synonym">Monochrysis lutheri</name>
    <dbReference type="NCBI Taxonomy" id="2081491"/>
    <lineage>
        <taxon>Eukaryota</taxon>
        <taxon>Haptista</taxon>
        <taxon>Haptophyta</taxon>
        <taxon>Pavlovophyceae</taxon>
        <taxon>Pavlovales</taxon>
        <taxon>Pavlovaceae</taxon>
        <taxon>Diacronema</taxon>
    </lineage>
</organism>
<comment type="caution">
    <text evidence="5">The sequence shown here is derived from an EMBL/GenBank/DDBJ whole genome shotgun (WGS) entry which is preliminary data.</text>
</comment>
<feature type="domain" description="ABC transporter" evidence="4">
    <location>
        <begin position="10"/>
        <end position="252"/>
    </location>
</feature>
<feature type="transmembrane region" description="Helical" evidence="3">
    <location>
        <begin position="347"/>
        <end position="371"/>
    </location>
</feature>
<dbReference type="Gene3D" id="3.40.50.300">
    <property type="entry name" value="P-loop containing nucleotide triphosphate hydrolases"/>
    <property type="match status" value="1"/>
</dbReference>
<evidence type="ECO:0000256" key="2">
    <source>
        <dbReference type="ARBA" id="ARBA00022840"/>
    </source>
</evidence>
<dbReference type="OrthoDB" id="6500128at2759"/>
<feature type="transmembrane region" description="Helical" evidence="3">
    <location>
        <begin position="536"/>
        <end position="559"/>
    </location>
</feature>
<keyword evidence="2" id="KW-0067">ATP-binding</keyword>
<name>A0A8J6CDC4_DIALT</name>
<accession>A0A8J6CDC4</accession>
<evidence type="ECO:0000259" key="4">
    <source>
        <dbReference type="PROSITE" id="PS50893"/>
    </source>
</evidence>